<evidence type="ECO:0000259" key="8">
    <source>
        <dbReference type="Pfam" id="PF01467"/>
    </source>
</evidence>
<dbReference type="GO" id="GO:0005524">
    <property type="term" value="F:ATP binding"/>
    <property type="evidence" value="ECO:0007669"/>
    <property type="project" value="UniProtKB-KW"/>
</dbReference>
<keyword evidence="7" id="KW-0520">NAD</keyword>
<evidence type="ECO:0000256" key="5">
    <source>
        <dbReference type="ARBA" id="ARBA00022741"/>
    </source>
</evidence>
<keyword evidence="5" id="KW-0547">Nucleotide-binding</keyword>
<sequence length="200" mass="22667">MIGFFGGSFDPVHFGHLKSAAILKDELNLTDLFLMPCAEPVHKDGLSFSKNQRLEMLQLAVQEFSKLSIDLREISRLSASYTIDSLIEIKKSYADTPVCLIVGMDSFINLHTWKNWQDFHHYAHLVVISRPDYHPEDNLTQSFTQTKQVADLHEQPSGLLYFANTGLLNISSSEIRGKIAQQQNLSGLLPDTIIHYINYS</sequence>
<evidence type="ECO:0000256" key="7">
    <source>
        <dbReference type="ARBA" id="ARBA00023027"/>
    </source>
</evidence>
<evidence type="ECO:0000256" key="1">
    <source>
        <dbReference type="ARBA" id="ARBA00004790"/>
    </source>
</evidence>
<dbReference type="Gene3D" id="3.40.50.620">
    <property type="entry name" value="HUPs"/>
    <property type="match status" value="1"/>
</dbReference>
<dbReference type="InterPro" id="IPR014729">
    <property type="entry name" value="Rossmann-like_a/b/a_fold"/>
</dbReference>
<dbReference type="NCBIfam" id="NF000839">
    <property type="entry name" value="PRK00071.1-1"/>
    <property type="match status" value="1"/>
</dbReference>
<dbReference type="NCBIfam" id="TIGR00482">
    <property type="entry name" value="nicotinate (nicotinamide) nucleotide adenylyltransferase"/>
    <property type="match status" value="1"/>
</dbReference>
<evidence type="ECO:0000313" key="11">
    <source>
        <dbReference type="EMBL" id="SFV81256.1"/>
    </source>
</evidence>
<evidence type="ECO:0000256" key="6">
    <source>
        <dbReference type="ARBA" id="ARBA00022840"/>
    </source>
</evidence>
<dbReference type="PANTHER" id="PTHR39321:SF3">
    <property type="entry name" value="PHOSPHOPANTETHEINE ADENYLYLTRANSFERASE"/>
    <property type="match status" value="1"/>
</dbReference>
<keyword evidence="6" id="KW-0067">ATP-binding</keyword>
<dbReference type="EC" id="2.7.7.18" evidence="9"/>
<protein>
    <submittedName>
        <fullName evidence="9">Nicotinate-nucleotide adenylyltransferase</fullName>
        <ecNumber evidence="9">2.7.7.18</ecNumber>
    </submittedName>
</protein>
<dbReference type="InterPro" id="IPR004821">
    <property type="entry name" value="Cyt_trans-like"/>
</dbReference>
<dbReference type="PANTHER" id="PTHR39321">
    <property type="entry name" value="NICOTINATE-NUCLEOTIDE ADENYLYLTRANSFERASE-RELATED"/>
    <property type="match status" value="1"/>
</dbReference>
<dbReference type="AlphaFoldDB" id="A0A1W1D6J8"/>
<proteinExistence type="inferred from homology"/>
<evidence type="ECO:0000256" key="4">
    <source>
        <dbReference type="ARBA" id="ARBA00022695"/>
    </source>
</evidence>
<evidence type="ECO:0000256" key="3">
    <source>
        <dbReference type="ARBA" id="ARBA00022679"/>
    </source>
</evidence>
<keyword evidence="4 9" id="KW-0548">Nucleotidyltransferase</keyword>
<dbReference type="UniPathway" id="UPA00253"/>
<accession>A0A1W1D6J8</accession>
<evidence type="ECO:0000313" key="9">
    <source>
        <dbReference type="EMBL" id="SFV76251.1"/>
    </source>
</evidence>
<keyword evidence="2" id="KW-0662">Pyridine nucleotide biosynthesis</keyword>
<organism evidence="9">
    <name type="scientific">hydrothermal vent metagenome</name>
    <dbReference type="NCBI Taxonomy" id="652676"/>
    <lineage>
        <taxon>unclassified sequences</taxon>
        <taxon>metagenomes</taxon>
        <taxon>ecological metagenomes</taxon>
    </lineage>
</organism>
<dbReference type="InterPro" id="IPR005248">
    <property type="entry name" value="NadD/NMNAT"/>
</dbReference>
<evidence type="ECO:0000256" key="2">
    <source>
        <dbReference type="ARBA" id="ARBA00022642"/>
    </source>
</evidence>
<dbReference type="NCBIfam" id="TIGR00125">
    <property type="entry name" value="cyt_tran_rel"/>
    <property type="match status" value="1"/>
</dbReference>
<feature type="domain" description="Cytidyltransferase-like" evidence="8">
    <location>
        <begin position="4"/>
        <end position="177"/>
    </location>
</feature>
<dbReference type="EMBL" id="FPHQ01000087">
    <property type="protein sequence ID" value="SFV76251.1"/>
    <property type="molecule type" value="Genomic_DNA"/>
</dbReference>
<dbReference type="HAMAP" id="MF_00244">
    <property type="entry name" value="NaMN_adenylyltr"/>
    <property type="match status" value="1"/>
</dbReference>
<gene>
    <name evidence="9" type="ORF">MNB_SUP05-10-493</name>
    <name evidence="10" type="ORF">MNB_SUP05-12-1056</name>
    <name evidence="11" type="ORF">MNB_SUP05-13-696</name>
</gene>
<reference evidence="9" key="1">
    <citation type="submission" date="2016-10" db="EMBL/GenBank/DDBJ databases">
        <authorList>
            <person name="de Groot N.N."/>
        </authorList>
    </citation>
    <scope>NUCLEOTIDE SEQUENCE</scope>
</reference>
<dbReference type="Pfam" id="PF01467">
    <property type="entry name" value="CTP_transf_like"/>
    <property type="match status" value="1"/>
</dbReference>
<dbReference type="SUPFAM" id="SSF52374">
    <property type="entry name" value="Nucleotidylyl transferase"/>
    <property type="match status" value="1"/>
</dbReference>
<dbReference type="EMBL" id="FPHT01000014">
    <property type="protein sequence ID" value="SFV79767.1"/>
    <property type="molecule type" value="Genomic_DNA"/>
</dbReference>
<dbReference type="GO" id="GO:0009435">
    <property type="term" value="P:NAD+ biosynthetic process"/>
    <property type="evidence" value="ECO:0007669"/>
    <property type="project" value="UniProtKB-UniPathway"/>
</dbReference>
<dbReference type="CDD" id="cd02165">
    <property type="entry name" value="NMNAT"/>
    <property type="match status" value="1"/>
</dbReference>
<dbReference type="GO" id="GO:0004515">
    <property type="term" value="F:nicotinate-nucleotide adenylyltransferase activity"/>
    <property type="evidence" value="ECO:0007669"/>
    <property type="project" value="UniProtKB-EC"/>
</dbReference>
<name>A0A1W1D6J8_9ZZZZ</name>
<dbReference type="EMBL" id="FPHU01000136">
    <property type="protein sequence ID" value="SFV81256.1"/>
    <property type="molecule type" value="Genomic_DNA"/>
</dbReference>
<evidence type="ECO:0000313" key="10">
    <source>
        <dbReference type="EMBL" id="SFV79767.1"/>
    </source>
</evidence>
<keyword evidence="3 9" id="KW-0808">Transferase</keyword>
<comment type="pathway">
    <text evidence="1">Cofactor biosynthesis; NAD(+) biosynthesis.</text>
</comment>